<evidence type="ECO:0000313" key="2">
    <source>
        <dbReference type="EMBL" id="SVD96210.1"/>
    </source>
</evidence>
<dbReference type="SUPFAM" id="SSF46589">
    <property type="entry name" value="tRNA-binding arm"/>
    <property type="match status" value="1"/>
</dbReference>
<dbReference type="GO" id="GO:0005524">
    <property type="term" value="F:ATP binding"/>
    <property type="evidence" value="ECO:0007669"/>
    <property type="project" value="InterPro"/>
</dbReference>
<proteinExistence type="predicted"/>
<reference evidence="2" key="1">
    <citation type="submission" date="2018-05" db="EMBL/GenBank/DDBJ databases">
        <authorList>
            <person name="Lanie J.A."/>
            <person name="Ng W.-L."/>
            <person name="Kazmierczak K.M."/>
            <person name="Andrzejewski T.M."/>
            <person name="Davidsen T.M."/>
            <person name="Wayne K.J."/>
            <person name="Tettelin H."/>
            <person name="Glass J.I."/>
            <person name="Rusch D."/>
            <person name="Podicherti R."/>
            <person name="Tsui H.-C.T."/>
            <person name="Winkler M.E."/>
        </authorList>
    </citation>
    <scope>NUCLEOTIDE SEQUENCE</scope>
</reference>
<evidence type="ECO:0000259" key="1">
    <source>
        <dbReference type="Pfam" id="PF02912"/>
    </source>
</evidence>
<dbReference type="Pfam" id="PF02912">
    <property type="entry name" value="Phe_tRNA-synt_N"/>
    <property type="match status" value="1"/>
</dbReference>
<sequence>MSKTFANRISIIEGEALELLDKAHSEADLEKWRIEILGRRGQLTTILRGISELDPDARQAAGAAANQL</sequence>
<dbReference type="AlphaFoldDB" id="A0A382ZLN6"/>
<dbReference type="InterPro" id="IPR010978">
    <property type="entry name" value="tRNA-bd_arm"/>
</dbReference>
<organism evidence="2">
    <name type="scientific">marine metagenome</name>
    <dbReference type="NCBI Taxonomy" id="408172"/>
    <lineage>
        <taxon>unclassified sequences</taxon>
        <taxon>metagenomes</taxon>
        <taxon>ecological metagenomes</taxon>
    </lineage>
</organism>
<gene>
    <name evidence="2" type="ORF">METZ01_LOCUS449064</name>
</gene>
<dbReference type="EMBL" id="UINC01184816">
    <property type="protein sequence ID" value="SVD96210.1"/>
    <property type="molecule type" value="Genomic_DNA"/>
</dbReference>
<name>A0A382ZLN6_9ZZZZ</name>
<feature type="non-terminal residue" evidence="2">
    <location>
        <position position="68"/>
    </location>
</feature>
<feature type="domain" description="Phenylalanine-tRNA ligase class II N-terminal" evidence="1">
    <location>
        <begin position="25"/>
        <end position="68"/>
    </location>
</feature>
<accession>A0A382ZLN6</accession>
<protein>
    <recommendedName>
        <fullName evidence="1">Phenylalanine-tRNA ligase class II N-terminal domain-containing protein</fullName>
    </recommendedName>
</protein>
<dbReference type="GO" id="GO:0004826">
    <property type="term" value="F:phenylalanine-tRNA ligase activity"/>
    <property type="evidence" value="ECO:0007669"/>
    <property type="project" value="InterPro"/>
</dbReference>
<dbReference type="InterPro" id="IPR004188">
    <property type="entry name" value="Phe-tRNA_ligase_II_N"/>
</dbReference>
<dbReference type="GO" id="GO:0005737">
    <property type="term" value="C:cytoplasm"/>
    <property type="evidence" value="ECO:0007669"/>
    <property type="project" value="InterPro"/>
</dbReference>
<dbReference type="GO" id="GO:0006432">
    <property type="term" value="P:phenylalanyl-tRNA aminoacylation"/>
    <property type="evidence" value="ECO:0007669"/>
    <property type="project" value="InterPro"/>
</dbReference>